<feature type="compositionally biased region" description="Basic and acidic residues" evidence="3">
    <location>
        <begin position="394"/>
        <end position="404"/>
    </location>
</feature>
<dbReference type="InterPro" id="IPR024535">
    <property type="entry name" value="RHGA/B-epi-like_pectate_lyase"/>
</dbReference>
<dbReference type="PANTHER" id="PTHR33928:SF2">
    <property type="entry name" value="PECTATE LYASE SUPERFAMILY PROTEIN DOMAIN-CONTAINING PROTEIN-RELATED"/>
    <property type="match status" value="1"/>
</dbReference>
<feature type="region of interest" description="Disordered" evidence="3">
    <location>
        <begin position="521"/>
        <end position="547"/>
    </location>
</feature>
<feature type="domain" description="Cupin-like" evidence="5">
    <location>
        <begin position="36"/>
        <end position="126"/>
    </location>
</feature>
<dbReference type="PANTHER" id="PTHR33928">
    <property type="entry name" value="POLYGALACTURONASE QRT3"/>
    <property type="match status" value="1"/>
</dbReference>
<accession>G8A548</accession>
<dbReference type="InterPro" id="IPR039279">
    <property type="entry name" value="QRT3-like"/>
</dbReference>
<organism evidence="6">
    <name type="scientific">Flammulina velutipes</name>
    <name type="common">Agaricus velutipes</name>
    <dbReference type="NCBI Taxonomy" id="38945"/>
    <lineage>
        <taxon>Eukaryota</taxon>
        <taxon>Fungi</taxon>
        <taxon>Dikarya</taxon>
        <taxon>Basidiomycota</taxon>
        <taxon>Agaricomycotina</taxon>
        <taxon>Agaricomycetes</taxon>
        <taxon>Agaricomycetidae</taxon>
        <taxon>Agaricales</taxon>
        <taxon>Marasmiineae</taxon>
        <taxon>Physalacriaceae</taxon>
        <taxon>Flammulina</taxon>
    </lineage>
</organism>
<evidence type="ECO:0000256" key="1">
    <source>
        <dbReference type="ARBA" id="ARBA00022614"/>
    </source>
</evidence>
<dbReference type="SUPFAM" id="SSF52075">
    <property type="entry name" value="Outer arm dynein light chain 1"/>
    <property type="match status" value="1"/>
</dbReference>
<feature type="region of interest" description="Disordered" evidence="3">
    <location>
        <begin position="782"/>
        <end position="810"/>
    </location>
</feature>
<name>G8A548_FLAVE</name>
<feature type="compositionally biased region" description="Polar residues" evidence="3">
    <location>
        <begin position="782"/>
        <end position="791"/>
    </location>
</feature>
<feature type="compositionally biased region" description="Low complexity" evidence="3">
    <location>
        <begin position="637"/>
        <end position="653"/>
    </location>
</feature>
<feature type="domain" description="Rhamnogalacturonase A/B/Epimerase-like pectate lyase" evidence="4">
    <location>
        <begin position="904"/>
        <end position="1128"/>
    </location>
</feature>
<evidence type="ECO:0000259" key="5">
    <source>
        <dbReference type="Pfam" id="PF13621"/>
    </source>
</evidence>
<dbReference type="SMART" id="SM00369">
    <property type="entry name" value="LRR_TYP"/>
    <property type="match status" value="2"/>
</dbReference>
<dbReference type="GO" id="GO:0004650">
    <property type="term" value="F:polygalacturonase activity"/>
    <property type="evidence" value="ECO:0007669"/>
    <property type="project" value="InterPro"/>
</dbReference>
<dbReference type="SUPFAM" id="SSF51197">
    <property type="entry name" value="Clavaminate synthase-like"/>
    <property type="match status" value="1"/>
</dbReference>
<feature type="domain" description="Rhamnogalacturonase A/B/Epimerase-like pectate lyase" evidence="4">
    <location>
        <begin position="1256"/>
        <end position="1321"/>
    </location>
</feature>
<evidence type="ECO:0000259" key="4">
    <source>
        <dbReference type="Pfam" id="PF12708"/>
    </source>
</evidence>
<dbReference type="SUPFAM" id="SSF51126">
    <property type="entry name" value="Pectin lyase-like"/>
    <property type="match status" value="2"/>
</dbReference>
<dbReference type="Pfam" id="PF10428">
    <property type="entry name" value="SOG2"/>
    <property type="match status" value="1"/>
</dbReference>
<feature type="region of interest" description="Disordered" evidence="3">
    <location>
        <begin position="571"/>
        <end position="666"/>
    </location>
</feature>
<dbReference type="EMBL" id="GU169887">
    <property type="protein sequence ID" value="ADX07322.1"/>
    <property type="molecule type" value="mRNA"/>
</dbReference>
<keyword evidence="1" id="KW-0433">Leucine-rich repeat</keyword>
<protein>
    <submittedName>
        <fullName evidence="6">Putative exo-beta-1,3-glucanase</fullName>
    </submittedName>
</protein>
<evidence type="ECO:0000313" key="6">
    <source>
        <dbReference type="EMBL" id="ADX07322.1"/>
    </source>
</evidence>
<dbReference type="Gene3D" id="2.60.120.650">
    <property type="entry name" value="Cupin"/>
    <property type="match status" value="1"/>
</dbReference>
<dbReference type="InterPro" id="IPR041667">
    <property type="entry name" value="Cupin_8"/>
</dbReference>
<dbReference type="InterPro" id="IPR012334">
    <property type="entry name" value="Pectin_lyas_fold"/>
</dbReference>
<proteinExistence type="evidence at transcript level"/>
<evidence type="ECO:0000256" key="3">
    <source>
        <dbReference type="SAM" id="MobiDB-lite"/>
    </source>
</evidence>
<feature type="compositionally biased region" description="Polar residues" evidence="3">
    <location>
        <begin position="799"/>
        <end position="810"/>
    </location>
</feature>
<keyword evidence="2" id="KW-0677">Repeat</keyword>
<feature type="compositionally biased region" description="Polar residues" evidence="3">
    <location>
        <begin position="384"/>
        <end position="393"/>
    </location>
</feature>
<feature type="compositionally biased region" description="Low complexity" evidence="3">
    <location>
        <begin position="521"/>
        <end position="539"/>
    </location>
</feature>
<dbReference type="InterPro" id="IPR019487">
    <property type="entry name" value="RAM_signalling_pathway_SOG2"/>
</dbReference>
<dbReference type="Pfam" id="PF13621">
    <property type="entry name" value="Cupin_8"/>
    <property type="match status" value="1"/>
</dbReference>
<dbReference type="CDD" id="cd23668">
    <property type="entry name" value="GH55_beta13glucanase-like"/>
    <property type="match status" value="1"/>
</dbReference>
<evidence type="ECO:0000256" key="2">
    <source>
        <dbReference type="ARBA" id="ARBA00022737"/>
    </source>
</evidence>
<sequence length="1605" mass="172874">MQFPKLRDDIVIPDYVFTAPPAPHNYENYAPPGNEEQLVLNTWLGPKGTVSPAHTDPYFNIYGKKTVWLAPPECSDYMYSYAAPGQPSSGGISQPCVADGEDPLMGNTSRVDVFQADRGEHPDFWQRVAPEAIHRIGGSRGISNHREQVGRGKLRRALTLMPSLDTLDISHNKIKRLPVRPGGLLKLRVFCLSRNKVTRLPEYISKFHNLCILEVERNPIEWPPSAVMDRPSTFSTPEAMKEWVNALQTWIERDTADPEDSGYVDVSKMEDNFSEWSGFPVSEAEFDEGVTPHARSFSIDSNMSTSSSVAESDLETPSSSYGQLERPPPLHLGILASGGSSPTRSFESYLPSPADSDSFSINEAHGHHSPTHNGDILAREQQHGRNASYASGTRDTRPLDLTGKKNDRLSSILRKLLDPASVDMMHLISSLDRFDAISRKAIPSPSVCRGVVKSCKDTVAVFGKAVSVLSLQLKVIAAGDDARYVRSMILVLYGAAAEVSWAWQAMVPHIEAIKPLLRASTPSSASQSPADQSSSLPSLRHPANGVASERIRVARRHAGSFSSKDVEIGKTLPSYDDVPLPPLSRAITGQNTSVSSSRRVVKRQGTLAPMALTISSPSPTSPYSNTSQGESSRAPHSRAGSLASSPGSSSSSPKIPGRTPVLDLSSSSKIQVDKEALQAVQNAVDVAPTVWDMMEDVLEDVLEAQRDMRECLDRARVVTRRLAELTRGMKDGDSTVADRGTLREDAHSFLKCVVQLSNVVKTYNGTRSSTLRNNMYKLTNSTEDAQPSATSFKVPVPTPSQDGSQSAQPMTQSFKVPVIRRFRGRDVRDRVDVNDPGDIFSSLSAYRRPGATQIMSLFTTRGMTPNHASVFWTSQELHPSCATPMRCYFGFKIDEHFAASYQVFRNVKDFGAVGDGVTDDTAAINAAISTGNRCGGSIGVTNACNSTTVSPAVIYFPSGTYVVSRPIIAYYYSQLIGDAKVLPTIQASASFVGLAVIDADPYIDGGSGAGCFRSVRNLRIDLTRMPTASTATGIHWQVSQATSLMNIVVDMSTAAGTNHQGIWMENGSGGYMGDLVFNGGRFGMWVGNQQFTVRNVTVNNANTAIYGIWNWGWTFQRVTINNCQVGFDLTTGGTTQETQSVGAEAIIDAVVSNTPIFLRSSVATTSLAGSLVLNNIQLTNVPVAVSVLNGPVLLEGGTKTIASWGQGNIYTGTNPTGRFVQGDIVAVNKPAVLLDGSGHIFGKMHPQYESYAASQFVSVKDNGAVGDGSTDDTAALRDVFTKHAGCSIIFFDAGTYVITDTLTIPAGTQIVGEAWSVIAGRGSAFQDISNPKPVIKVGESGSKGITEISDMLFMTIGPTPGAIVVEWNVAQPDGVQGGAAAGTNLEATTCPSSGAGGYANCFAAFLALHLTEGSTAYHEGSWVWLADHDLDGDGYSRVSLYSGRGILSESKGPVWLIGPAEHHTLYQFNLVNAANHYMGLIQTETPYYQPKPLAPEPFTVNAAYHDPSFGGEINVALGLRVVQSQDIIIFGAGLYSFFDNYTQECLDTRDCQSHMIDIDSESSITIYSLNTVATTNQLSINGVGIIKQSANINGFSSTVTAWSRS</sequence>
<dbReference type="Gene3D" id="3.80.10.10">
    <property type="entry name" value="Ribonuclease Inhibitor"/>
    <property type="match status" value="1"/>
</dbReference>
<dbReference type="InterPro" id="IPR032675">
    <property type="entry name" value="LRR_dom_sf"/>
</dbReference>
<dbReference type="Gene3D" id="2.160.20.10">
    <property type="entry name" value="Single-stranded right-handed beta-helix, Pectin lyase-like"/>
    <property type="match status" value="2"/>
</dbReference>
<reference evidence="6" key="1">
    <citation type="submission" date="2009-11" db="EMBL/GenBank/DDBJ databases">
        <title>Useful genes from Flammulina velutipes.</title>
        <authorList>
            <person name="Yoon H."/>
            <person name="Kim J.-G."/>
            <person name="Lee B.-M."/>
            <person name="Kong W.-S."/>
            <person name="Lee C.-S."/>
            <person name="Choi J.-W."/>
        </authorList>
    </citation>
    <scope>NUCLEOTIDE SEQUENCE</scope>
    <source>
        <strain evidence="6">KACC 42777</strain>
    </source>
</reference>
<feature type="region of interest" description="Disordered" evidence="3">
    <location>
        <begin position="296"/>
        <end position="404"/>
    </location>
</feature>
<feature type="compositionally biased region" description="Polar residues" evidence="3">
    <location>
        <begin position="298"/>
        <end position="322"/>
    </location>
</feature>
<feature type="compositionally biased region" description="Low complexity" evidence="3">
    <location>
        <begin position="613"/>
        <end position="627"/>
    </location>
</feature>
<dbReference type="InterPro" id="IPR011050">
    <property type="entry name" value="Pectin_lyase_fold/virulence"/>
</dbReference>
<dbReference type="Pfam" id="PF12708">
    <property type="entry name" value="Pect-lyase_RHGA_epim"/>
    <property type="match status" value="2"/>
</dbReference>
<dbReference type="InterPro" id="IPR003591">
    <property type="entry name" value="Leu-rich_rpt_typical-subtyp"/>
</dbReference>